<feature type="disulfide bond" evidence="32">
    <location>
        <begin position="53"/>
        <end position="73"/>
    </location>
</feature>
<evidence type="ECO:0000313" key="38">
    <source>
        <dbReference type="Proteomes" id="UP000107843"/>
    </source>
</evidence>
<dbReference type="Pfam" id="PF00517">
    <property type="entry name" value="GP41"/>
    <property type="match status" value="1"/>
</dbReference>
<dbReference type="CDD" id="cd09909">
    <property type="entry name" value="HIV-1-like_HR1-HR2"/>
    <property type="match status" value="1"/>
</dbReference>
<gene>
    <name evidence="32 37" type="primary">env</name>
</gene>
<dbReference type="GO" id="GO:0052031">
    <property type="term" value="P:symbiont-mediated perturbation of host defense response"/>
    <property type="evidence" value="ECO:0007669"/>
    <property type="project" value="UniProtKB-UniRule"/>
</dbReference>
<feature type="region of interest" description="Disordered" evidence="34">
    <location>
        <begin position="718"/>
        <end position="743"/>
    </location>
</feature>
<reference evidence="37 38" key="1">
    <citation type="journal article" date="2002" name="AIDS">
        <title>Forty-one near full-length HIV-1 sequences from Kenya reveal an epidemic of subtype A and A-containing recombinants.</title>
        <authorList>
            <person name="Dowling W.E."/>
            <person name="Kim B."/>
            <person name="Mason C.J."/>
            <person name="Wasunna K.M."/>
            <person name="Alam U."/>
            <person name="Elson L."/>
            <person name="Birx D.L."/>
            <person name="Robb M.L."/>
            <person name="McCutchan F.E."/>
            <person name="Carr J.K."/>
        </authorList>
    </citation>
    <scope>NUCLEOTIDE SEQUENCE [LARGE SCALE GENOMIC DNA]</scope>
</reference>
<dbReference type="FunFam" id="1.10.287.210:FF:000001">
    <property type="entry name" value="Envelope glycoprotein gp160"/>
    <property type="match status" value="1"/>
</dbReference>
<keyword evidence="31 32" id="KW-1160">Virus entry into host cell</keyword>
<comment type="function">
    <text evidence="32">Envelope glycoprotein gp160: Oligomerizes in the host endoplasmic reticulum into predominantly trimers. In a second time, gp160 transits in the host Golgi, where glycosylation is completed. The precursor is then proteolytically cleaved in the trans-Golgi and thereby activated by cellular furin or furin-like proteases to produce gp120 and gp41.</text>
</comment>
<comment type="PTM">
    <text evidence="32">Palmitoylation of the transmembrane protein and of Env polyprotein (prior to its proteolytic cleavage) is essential for their association with host cell membrane lipid rafts. Palmitoylation is therefore required for envelope trafficking to classical lipid rafts, but not for viral replication.</text>
</comment>
<dbReference type="EMBL" id="AF457053">
    <property type="protein sequence ID" value="AAN03040.1"/>
    <property type="molecule type" value="Genomic_DNA"/>
</dbReference>
<evidence type="ECO:0000313" key="37">
    <source>
        <dbReference type="EMBL" id="AAN03040.1"/>
    </source>
</evidence>
<dbReference type="GO" id="GO:1903908">
    <property type="term" value="P:positive regulation of plasma membrane raft polarization"/>
    <property type="evidence" value="ECO:0007669"/>
    <property type="project" value="UniProtKB-UniRule"/>
</dbReference>
<keyword evidence="25 32" id="KW-0472">Membrane</keyword>
<comment type="subunit">
    <text evidence="32">The mature envelope protein (Env) consists of a homotrimer of non-covalently associated gp120-gp41 heterodimers. The resulting complex protrudes from the virus surface as a spike. There seems to be as few as 10 spikes on the average virion. Surface protein gp120 interacts with host CD4, CCR5 and CXCR4. Gp120 also interacts with the C-type lectins CD209/DC-SIGN and CLEC4M/DC-SIGNR (collectively referred to as DC-SIGN(R)). Gp120 and gp41 interact with GalCer. Gp120 interacts with host ITGA4/ITGB7 complex; on CD4+ T-cells, this interaction results in rapid activation of integrin ITGAL/LFA-1, which facilitates efficient cell-to-cell spreading of HIV-1. Gp120 interacts with cell-associated heparan sulfate; this interaction increases virus infectivity on permissive cells and may be involved in infection of CD4- cells.</text>
</comment>
<dbReference type="GO" id="GO:0016020">
    <property type="term" value="C:membrane"/>
    <property type="evidence" value="ECO:0007669"/>
    <property type="project" value="UniProtKB-UniRule"/>
</dbReference>
<evidence type="ECO:0000256" key="8">
    <source>
        <dbReference type="ARBA" id="ARBA00022510"/>
    </source>
</evidence>
<dbReference type="GO" id="GO:1903911">
    <property type="term" value="P:positive regulation of receptor clustering"/>
    <property type="evidence" value="ECO:0007669"/>
    <property type="project" value="UniProtKB-UniRule"/>
</dbReference>
<feature type="disulfide bond" evidence="32">
    <location>
        <begin position="600"/>
        <end position="606"/>
    </location>
</feature>
<feature type="chain" id="PRO_5023283921" description="Envelope glycoprotein gp160" evidence="32">
    <location>
        <begin position="32"/>
        <end position="865"/>
    </location>
</feature>
<evidence type="ECO:0000256" key="1">
    <source>
        <dbReference type="ARBA" id="ARBA00004402"/>
    </source>
</evidence>
<dbReference type="Pfam" id="PF00516">
    <property type="entry name" value="GP120"/>
    <property type="match status" value="1"/>
</dbReference>
<dbReference type="InterPro" id="IPR037527">
    <property type="entry name" value="Gp160"/>
</dbReference>
<dbReference type="GO" id="GO:0005198">
    <property type="term" value="F:structural molecule activity"/>
    <property type="evidence" value="ECO:0007669"/>
    <property type="project" value="UniProtKB-UniRule"/>
</dbReference>
<dbReference type="GO" id="GO:0019031">
    <property type="term" value="C:viral envelope"/>
    <property type="evidence" value="ECO:0007669"/>
    <property type="project" value="UniProtKB-KW"/>
</dbReference>
<feature type="domain" description="Human immunodeficiency virus 1 envelope glycoprotein Gp120" evidence="35">
    <location>
        <begin position="137"/>
        <end position="513"/>
    </location>
</feature>
<comment type="miscellaneous">
    <text evidence="32">HIV-1 lineages are divided in three main groups, M (for Major), O (for Outlier), and N (for New, or Non-M, Non-O). The vast majority of strains found worldwide belong to the group M. Group O seems to be endemic to and largely confined to Cameroon and neighboring countries in West Central Africa, where these viruses represent a small minority of HIV-1 strains. The group N is represented by a limited number of isolates from Cameroonian persons. The group M is further subdivided in 9 clades or subtypes (A to D, F to H, J and K).</text>
</comment>
<dbReference type="GO" id="GO:0019062">
    <property type="term" value="P:virion attachment to host cell"/>
    <property type="evidence" value="ECO:0007669"/>
    <property type="project" value="UniProtKB-UniRule"/>
</dbReference>
<dbReference type="Gene3D" id="1.20.5.490">
    <property type="entry name" value="Single helix bin"/>
    <property type="match status" value="1"/>
</dbReference>
<evidence type="ECO:0000256" key="31">
    <source>
        <dbReference type="ARBA" id="ARBA00023296"/>
    </source>
</evidence>
<dbReference type="GO" id="GO:0075512">
    <property type="term" value="P:clathrin-dependent endocytosis of virus by host cell"/>
    <property type="evidence" value="ECO:0007669"/>
    <property type="project" value="UniProtKB-UniRule"/>
</dbReference>
<keyword evidence="8 32" id="KW-1170">Fusion of virus membrane with host endosomal membrane</keyword>
<comment type="function">
    <text evidence="32">Transmembrane protein gp41: Acts as a class I viral fusion protein. Under the current model, the protein has at least 3 conformational states: pre-fusion native state, pre-hairpin intermediate state, and post-fusion hairpin state. During fusion of viral and target intracellular membranes, the coiled coil regions (heptad repeats) assume a trimer-of-hairpins structure, positioning the fusion peptide in close proximity to the C-terminal region of the ectodomain. The formation of this structure appears to drive apposition and subsequent fusion of viral and target cell membranes. Complete fusion occurs in host cell endosomes and is dynamin-dependent, however some lipid transfer might occur at the plasma membrane. The virus undergoes clathrin-dependent internalization long before endosomal fusion, thus minimizing the surface exposure of conserved viral epitopes during fusion and reducing the efficacy of inhibitors targeting these epitopes. Membranes fusion leads to delivery of the nucleocapsid into the cytoplasm.</text>
</comment>
<sequence length="865" mass="97987">MRVMGIQRNCQHLLGWGTMILGILIMCSAAEHLWVTVYYGVPVWKEAETTLFCASEAKAYDPEQHNVWATHACVPTDPNPQEINLINVTEKFNMWKNTMVEQMHTDIISLWDESLKPCVKLTPLCVTLRCNNTNVNVNNTIDNSTDRGEMKNCSFKVTTELRDKEQKVHSLFYRLDLVQLDNTTPENSSNKEYRLINCNTSAITQACPKVSFEPIPIHYCAPAGYAILKCNDKKFNGTGPCTNVSTVQCTHGIRPVVSTQLLLNGSLAEEEVIIRSENITDNAKTIIVQLTEPVKINCTRPNNNTRRSITMGPGKAFYTNDIIGNIRQAYCTVNRSEWNNTLQKVATQLREHFENKTIIFTHSSGGDLEVTTHMFNCGGEFFYCNTSGLFNSTWHYNSNGTWHNNSTNSMDSNETITLTCRIKQIINMWQRVGKAMYANPIQGIIKCESNITGLLLTRDGGNTSSTNETFRPGGGDMRDNWRSELYKYKVVKIEPLGVAPTRAQRRVVGREKRAIGIGAVFLGFLGAAGSTMGAASMTLTVQARQLLSGIVQQQSNLLRAIEAQQQLLKLTVWGIKQLQARVLAVERYLQDQQLLGIWGCSGKLICPTNVPWNSTWSNKSYSEIWDNMTWLQWDEEVSNYTQIIYDLIEKSQNQQEKNEQDLLALDKWASLWSWFSISNWLWYIRIFIMVVGGLIGLRIVFAVFSVINRVRQGYSPLSFQTHSPAPGGLDRPGRIEEEGGEQGRDRSIRLVSGFLTLAWDDLRSLCLFSYHRLRNFILIVARTVELLGHSSLKGLRLGWEGLKYLWNLLIYWGRELKISATNLIDTIAIVVAGWTDRVIEIGQSIGRAILHIPRRIRQGFERALL</sequence>
<accession>Q8JC53</accession>
<comment type="similarity">
    <text evidence="32">Belongs to the HIV-1 env protein family.</text>
</comment>
<feature type="compositionally biased region" description="Basic and acidic residues" evidence="34">
    <location>
        <begin position="731"/>
        <end position="743"/>
    </location>
</feature>
<keyword evidence="13 32" id="KW-0165">Cleavage on pair of basic residues</keyword>
<comment type="domain">
    <text evidence="32">The YXXL motif is involved in determining the exact site of viral release at the surface of infected mononuclear cells and promotes endocytosis. YXXL and di-leucine endocytosis motifs interact directly or indirectly with the clathrin adapter complexes, opperate independently, and their activities are not additive.</text>
</comment>
<feature type="transmembrane region" description="Helical" evidence="33">
    <location>
        <begin position="680"/>
        <end position="707"/>
    </location>
</feature>
<proteinExistence type="inferred from homology"/>
<keyword evidence="14 32" id="KW-0812">Transmembrane</keyword>
<dbReference type="GO" id="GO:0055036">
    <property type="term" value="C:virion membrane"/>
    <property type="evidence" value="ECO:0007669"/>
    <property type="project" value="UniProtKB-SubCell"/>
</dbReference>
<feature type="domain" description="Retroviral envelope protein GP41-like" evidence="36">
    <location>
        <begin position="532"/>
        <end position="721"/>
    </location>
</feature>
<comment type="PTM">
    <text evidence="32">Highly glycosylated by host. The high number of glycan on the protein is reffered to as 'glycan shield' because it contributes to hide protein sequence from adaptive immune system.</text>
</comment>
<feature type="topological domain" description="Cytoplasmic" evidence="32">
    <location>
        <begin position="708"/>
        <end position="865"/>
    </location>
</feature>
<keyword evidence="10 32" id="KW-1165">Clathrin-mediated endocytosis of virus by host</keyword>
<dbReference type="GO" id="GO:0019064">
    <property type="term" value="P:fusion of virus membrane with host plasma membrane"/>
    <property type="evidence" value="ECO:0007669"/>
    <property type="project" value="UniProtKB-UniRule"/>
</dbReference>
<feature type="coiled-coil region" evidence="32">
    <location>
        <begin position="635"/>
        <end position="669"/>
    </location>
</feature>
<feature type="region of interest" description="CD4-binding loop" evidence="32">
    <location>
        <begin position="363"/>
        <end position="373"/>
    </location>
</feature>
<dbReference type="InterPro" id="IPR000777">
    <property type="entry name" value="HIV1_Gp120"/>
</dbReference>
<evidence type="ECO:0000256" key="29">
    <source>
        <dbReference type="ARBA" id="ARBA00023280"/>
    </source>
</evidence>
<evidence type="ECO:0000256" key="26">
    <source>
        <dbReference type="ARBA" id="ARBA00023139"/>
    </source>
</evidence>
<organism evidence="37 38">
    <name type="scientific">Human immunodeficiency virus type 1</name>
    <name type="common">HIV-1</name>
    <dbReference type="NCBI Taxonomy" id="11676"/>
    <lineage>
        <taxon>Viruses</taxon>
        <taxon>Riboviria</taxon>
        <taxon>Pararnavirae</taxon>
        <taxon>Artverviricota</taxon>
        <taxon>Revtraviricetes</taxon>
        <taxon>Ortervirales</taxon>
        <taxon>Retroviridae</taxon>
        <taxon>Orthoretrovirinae</taxon>
        <taxon>Lentivirus</taxon>
        <taxon>Lentivirus humimdef1</taxon>
    </lineage>
</organism>
<keyword evidence="22 32" id="KW-1133">Transmembrane helix</keyword>
<keyword evidence="12 32" id="KW-1162">Viral penetration into host cytoplasm</keyword>
<evidence type="ECO:0000259" key="36">
    <source>
        <dbReference type="Pfam" id="PF00517"/>
    </source>
</evidence>
<dbReference type="FunFam" id="2.170.40.20:FF:000003">
    <property type="entry name" value="Envelope glycoprotein gp160"/>
    <property type="match status" value="1"/>
</dbReference>
<dbReference type="GO" id="GO:0020002">
    <property type="term" value="C:host cell plasma membrane"/>
    <property type="evidence" value="ECO:0007669"/>
    <property type="project" value="UniProtKB-SubCell"/>
</dbReference>
<feature type="short sequence motif" description="Di-leucine internalization motif" evidence="32">
    <location>
        <begin position="864"/>
        <end position="865"/>
    </location>
</feature>
<dbReference type="Proteomes" id="UP000107843">
    <property type="component" value="Genome"/>
</dbReference>
<comment type="domain">
    <text evidence="32">Some of the most genetically diverse regions of the viral genome are present in Env. They are called variable regions 1 through 5 (V1 through V5). Coreceptor usage of gp120 is determined mainly by the primary structure of the third variable region (V3) in the outer domain of gp120. The sequence of V3 determines which coreceptor, CCR5 and/or CXCR4 (corresponding to R5/macrophage, X4/T cell and R5X4/T cell and macrophage tropism), is used to trigger the fusion potential of the Env complex, and hence which cells the virus can infect. Binding to CCR5 involves a region adjacent in addition to V3.</text>
</comment>
<feature type="short sequence motif" description="YXXL motif; contains endocytosis signal" evidence="32">
    <location>
        <begin position="714"/>
        <end position="717"/>
    </location>
</feature>
<keyword evidence="15 32" id="KW-0053">Apoptosis</keyword>
<evidence type="ECO:0000256" key="32">
    <source>
        <dbReference type="HAMAP-Rule" id="MF_04083"/>
    </source>
</evidence>
<keyword evidence="20 32" id="KW-0261">Viral envelope protein</keyword>
<evidence type="ECO:0000256" key="9">
    <source>
        <dbReference type="ARBA" id="ARBA00022511"/>
    </source>
</evidence>
<keyword evidence="29 32" id="KW-0899">Viral immunoevasion</keyword>
<keyword evidence="28 32" id="KW-0325">Glycoprotein</keyword>
<dbReference type="HAMAP" id="MF_04083">
    <property type="entry name" value="HIV_ENV"/>
    <property type="match status" value="1"/>
</dbReference>
<organismHost>
    <name type="scientific">Homo sapiens</name>
    <name type="common">Human</name>
    <dbReference type="NCBI Taxonomy" id="9606"/>
</organismHost>
<evidence type="ECO:0000256" key="18">
    <source>
        <dbReference type="ARBA" id="ARBA00022844"/>
    </source>
</evidence>
<keyword evidence="19 32" id="KW-1043">Host membrane</keyword>
<comment type="function">
    <text evidence="32">Surface protein gp120: Attaches the virus to the host lymphoid cell by binding to the primary receptor CD4. This interaction induces a structural rearrangement creating a high affinity binding site for a chemokine coreceptor like CXCR4 and/or CCR5. Acts as a ligand for CD209/DC-SIGN and CLEC4M/DC-SIGNR, which are respectively found on dendritic cells (DCs), and on endothelial cells of liver sinusoids and lymph node sinuses. These interactions allow capture of viral particles at mucosal surfaces by these cells and subsequent transmission to permissive cells. HIV subverts the migration properties of dendritic cells to gain access to CD4+ T-cells in lymph nodes. Virus transmission to permissive T-cells occurs either in trans (without DCs infection, through viral capture and transmission), or in cis (following DCs productive infection, through the usual CD4-gp120 interaction), thereby inducing a robust infection. In trans infection, bound virions remain infectious over days and it is proposed that they are not degraded, but protected in non-lysosomal acidic organelles within the DCs close to the cell membrane thus contributing to the viral infectious potential during DCs' migration from the periphery to the lymphoid tissues. On arrival at lymphoid tissues, intact virions recycle back to DCs' cell surface allowing virus transmission to CD4+ T-cells.</text>
</comment>
<protein>
    <recommendedName>
        <fullName evidence="32">Envelope glycoprotein gp160</fullName>
    </recommendedName>
    <alternativeName>
        <fullName evidence="32">Env polyprotein</fullName>
    </alternativeName>
    <component>
        <recommendedName>
            <fullName evidence="32">Surface protein gp120</fullName>
            <shortName evidence="32">SU</shortName>
        </recommendedName>
        <alternativeName>
            <fullName evidence="32">Glycoprotein 120</fullName>
            <shortName evidence="32">gp120</shortName>
        </alternativeName>
    </component>
    <component>
        <recommendedName>
            <fullName evidence="32">Transmembrane protein gp41</fullName>
            <shortName evidence="32">TM</shortName>
        </recommendedName>
        <alternativeName>
            <fullName evidence="32">Glycoprotein 41</fullName>
            <shortName evidence="32">gp41</shortName>
        </alternativeName>
    </component>
</protein>
<comment type="domain">
    <text evidence="32">The membrane proximal external region (MPER) present in gp41 is a tryptophan-rich region recognized by the antibodies 2F5, Z13, and 4E10. MPER seems to play a role in fusion.</text>
</comment>
<evidence type="ECO:0000256" key="3">
    <source>
        <dbReference type="ARBA" id="ARBA00004505"/>
    </source>
</evidence>
<evidence type="ECO:0000256" key="20">
    <source>
        <dbReference type="ARBA" id="ARBA00022879"/>
    </source>
</evidence>
<keyword evidence="21 32" id="KW-1164">Virus endocytosis by host</keyword>
<dbReference type="InterPro" id="IPR000328">
    <property type="entry name" value="GP41-like"/>
</dbReference>
<evidence type="ECO:0000256" key="2">
    <source>
        <dbReference type="ARBA" id="ARBA00004433"/>
    </source>
</evidence>
<feature type="region of interest" description="V5" evidence="32">
    <location>
        <begin position="463"/>
        <end position="473"/>
    </location>
</feature>
<name>Q8JC53_HV1</name>
<evidence type="ECO:0000256" key="19">
    <source>
        <dbReference type="ARBA" id="ARBA00022870"/>
    </source>
</evidence>
<evidence type="ECO:0000256" key="21">
    <source>
        <dbReference type="ARBA" id="ARBA00022890"/>
    </source>
</evidence>
<feature type="transmembrane region" description="Helical" evidence="33">
    <location>
        <begin position="12"/>
        <end position="35"/>
    </location>
</feature>
<evidence type="ECO:0000256" key="6">
    <source>
        <dbReference type="ARBA" id="ARBA00004650"/>
    </source>
</evidence>
<feature type="site" description="Cleavage; by host furin" evidence="32">
    <location>
        <begin position="513"/>
        <end position="514"/>
    </location>
</feature>
<dbReference type="FunFam" id="1.20.5.490:FF:000001">
    <property type="entry name" value="Envelope glycoprotein gp160"/>
    <property type="match status" value="1"/>
</dbReference>
<dbReference type="InterPro" id="IPR036377">
    <property type="entry name" value="Gp120_core_sf"/>
</dbReference>
<evidence type="ECO:0000256" key="15">
    <source>
        <dbReference type="ARBA" id="ARBA00022703"/>
    </source>
</evidence>
<evidence type="ECO:0000256" key="22">
    <source>
        <dbReference type="ARBA" id="ARBA00022989"/>
    </source>
</evidence>
<dbReference type="SUPFAM" id="SSF56502">
    <property type="entry name" value="gp120 core"/>
    <property type="match status" value="2"/>
</dbReference>
<dbReference type="GO" id="GO:0039654">
    <property type="term" value="P:fusion of virus membrane with host endosome membrane"/>
    <property type="evidence" value="ECO:0007669"/>
    <property type="project" value="UniProtKB-UniRule"/>
</dbReference>
<evidence type="ECO:0000256" key="23">
    <source>
        <dbReference type="ARBA" id="ARBA00023046"/>
    </source>
</evidence>
<evidence type="ECO:0000256" key="34">
    <source>
        <dbReference type="SAM" id="MobiDB-lite"/>
    </source>
</evidence>
<keyword evidence="18 32" id="KW-0946">Virion</keyword>
<evidence type="ECO:0000256" key="30">
    <source>
        <dbReference type="ARBA" id="ARBA00023288"/>
    </source>
</evidence>
<comment type="subcellular location">
    <subcellularLocation>
        <location evidence="3">Host cell membrane</location>
        <topology evidence="3">Peripheral membrane protein</topology>
    </subcellularLocation>
    <subcellularLocation>
        <location evidence="1">Host cell membrane</location>
        <topology evidence="1">Single-pass type I membrane protein</topology>
    </subcellularLocation>
    <subcellularLocation>
        <location evidence="2">Host endosome membrane</location>
        <topology evidence="2">Peripheral membrane protein</topology>
    </subcellularLocation>
    <subcellularLocation>
        <location evidence="5">Host endosome membrane</location>
        <topology evidence="5">Single-pass type I membrane protein</topology>
    </subcellularLocation>
    <subcellularLocation>
        <location evidence="6">Virion membrane</location>
        <topology evidence="6">Peripheral membrane protein</topology>
    </subcellularLocation>
    <subcellularLocation>
        <location evidence="4">Virion membrane</location>
        <topology evidence="4">Single-pass type I membrane protein</topology>
    </subcellularLocation>
</comment>
<comment type="domain">
    <text evidence="32">The CD4-binding region is targeted by the antibody b12.</text>
</comment>
<comment type="caution">
    <text evidence="32 33">Lacks conserved residue(s) required for the propagation of feature annotation.</text>
</comment>
<keyword evidence="30 32" id="KW-0449">Lipoprotein</keyword>
<evidence type="ECO:0000256" key="33">
    <source>
        <dbReference type="RuleBase" id="RU363095"/>
    </source>
</evidence>
<keyword evidence="9 32" id="KW-1032">Host cell membrane</keyword>
<feature type="lipid moiety-binding region" description="S-palmitoyl cysteine; by host" evidence="32">
    <location>
        <position position="766"/>
    </location>
</feature>
<dbReference type="FunFam" id="2.170.40.20:FF:000004">
    <property type="entry name" value="Envelope glycoprotein gp160"/>
    <property type="match status" value="1"/>
</dbReference>
<evidence type="ECO:0000259" key="35">
    <source>
        <dbReference type="Pfam" id="PF00516"/>
    </source>
</evidence>
<evidence type="ECO:0000256" key="16">
    <source>
        <dbReference type="ARBA" id="ARBA00022729"/>
    </source>
</evidence>
<feature type="region of interest" description="Immunosuppression" evidence="32">
    <location>
        <begin position="576"/>
        <end position="594"/>
    </location>
</feature>
<feature type="disulfide bond" evidence="32">
    <location>
        <begin position="220"/>
        <end position="249"/>
    </location>
</feature>
<dbReference type="SUPFAM" id="SSF58069">
    <property type="entry name" value="Virus ectodomain"/>
    <property type="match status" value="1"/>
</dbReference>
<evidence type="ECO:0000256" key="27">
    <source>
        <dbReference type="ARBA" id="ARBA00023157"/>
    </source>
</evidence>
<keyword evidence="27 32" id="KW-1015">Disulfide bond</keyword>
<comment type="miscellaneous">
    <text evidence="32">Inhibitors targeting HIV-1 viral envelope proteins are used as antiretroviral drugs. Attachment of virions to the cell surface via non-specific interactions and CD4 binding can be blocked by inhibitors that include cyanovirin-N, cyclotriazadisulfonamide analogs, PRO 2000, TNX 355 and PRO 542. In addition, BMS 806 can block CD4-induced conformational changes. Env interactions with the coreceptor molecules can be targeted by CCR5 antagonists including SCH-D, maraviroc (UK 427857) and aplaviroc (GW 873140), and the CXCR4 antagonist AMD 070. Fusion of viral and cellular membranes can be inhibited by peptides such as enfuvirtide and tifuvirtide (T 1249). Resistance to inhibitors associated with mutations in Env are observed. Most of the time, single mutations confer only a modest reduction in drug susceptibility. Combination of several mutations is usually required to develop a high-level drug resistance.</text>
</comment>
<dbReference type="Gene3D" id="1.10.287.210">
    <property type="match status" value="1"/>
</dbReference>
<keyword evidence="24 32" id="KW-0175">Coiled coil</keyword>
<evidence type="ECO:0000256" key="25">
    <source>
        <dbReference type="ARBA" id="ARBA00023136"/>
    </source>
</evidence>
<comment type="domain">
    <text evidence="32 33">The 17 amino acids long immunosuppressive region is present in many retroviral envelope proteins. Synthetic peptides derived from this relatively conserved sequence inhibit immune function in vitro and in vivo.</text>
</comment>
<keyword evidence="16 32" id="KW-0732">Signal</keyword>
<evidence type="ECO:0000256" key="14">
    <source>
        <dbReference type="ARBA" id="ARBA00022692"/>
    </source>
</evidence>
<dbReference type="GO" id="GO:0019082">
    <property type="term" value="P:viral protein processing"/>
    <property type="evidence" value="ECO:0007669"/>
    <property type="project" value="UniProtKB-UniRule"/>
</dbReference>
<feature type="region of interest" description="Fusion peptide" evidence="32">
    <location>
        <begin position="514"/>
        <end position="534"/>
    </location>
</feature>
<comment type="subcellular location">
    <molecule>Surface protein gp120</molecule>
    <subcellularLocation>
        <location evidence="32">Virion membrane</location>
        <topology evidence="32">Peripheral membrane protein</topology>
    </subcellularLocation>
    <subcellularLocation>
        <location evidence="32">Host cell membrane</location>
        <topology evidence="32">Peripheral membrane protein</topology>
    </subcellularLocation>
    <subcellularLocation>
        <location evidence="32">Host endosome membrane</location>
        <topology evidence="32">Single-pass type I membrane protein</topology>
    </subcellularLocation>
    <text evidence="32">The surface protein is not anchored to the viral envelope, but associates with the extravirion surface through its binding to TM. It is probably concentrated at the site of budding and incorporated into the virions possibly by contacts between the cytoplasmic tail of Env and the N-terminus of Gag.</text>
</comment>
<evidence type="ECO:0000256" key="7">
    <source>
        <dbReference type="ARBA" id="ARBA00022506"/>
    </source>
</evidence>
<keyword evidence="26 32" id="KW-0564">Palmitate</keyword>
<feature type="disulfide bond" evidence="32">
    <location>
        <begin position="230"/>
        <end position="241"/>
    </location>
</feature>
<feature type="region of interest" description="MPER; binding to GalCer" evidence="32">
    <location>
        <begin position="664"/>
        <end position="685"/>
    </location>
</feature>
<keyword evidence="11 32" id="KW-0945">Host-virus interaction</keyword>
<feature type="chain" id="PRO_5023283920" description="Transmembrane protein gp41" evidence="32">
    <location>
        <begin position="514"/>
        <end position="865"/>
    </location>
</feature>
<evidence type="ECO:0000256" key="5">
    <source>
        <dbReference type="ARBA" id="ARBA00004578"/>
    </source>
</evidence>
<keyword evidence="17 32" id="KW-1161">Viral attachment to host cell</keyword>
<evidence type="ECO:0000256" key="12">
    <source>
        <dbReference type="ARBA" id="ARBA00022595"/>
    </source>
</evidence>
<evidence type="ECO:0000256" key="4">
    <source>
        <dbReference type="ARBA" id="ARBA00004563"/>
    </source>
</evidence>
<evidence type="ECO:0000256" key="28">
    <source>
        <dbReference type="ARBA" id="ARBA00023180"/>
    </source>
</evidence>
<evidence type="ECO:0000256" key="11">
    <source>
        <dbReference type="ARBA" id="ARBA00022581"/>
    </source>
</evidence>
<keyword evidence="23 32" id="KW-1039">Host endosome</keyword>
<evidence type="ECO:0000256" key="10">
    <source>
        <dbReference type="ARBA" id="ARBA00022570"/>
    </source>
</evidence>
<comment type="PTM">
    <text evidence="32">Specific enzymatic cleavages in vivo yield mature proteins. Envelope glycoproteins are synthesized as a inactive precursor that is heavily N-glycosylated and processed likely by host cell furin in the Golgi to yield the mature SU and TM proteins. The cleavage site between SU and TM requires the minimal sequence [KR]-X-[KR]-R. About 2 of the 9 disulfide bonds of gp41 are reduced by P4HB/PDI, following binding to CD4 receptor.</text>
</comment>
<dbReference type="GO" id="GO:0044175">
    <property type="term" value="C:host cell endosome membrane"/>
    <property type="evidence" value="ECO:0007669"/>
    <property type="project" value="UniProtKB-SubCell"/>
</dbReference>
<evidence type="ECO:0000256" key="17">
    <source>
        <dbReference type="ARBA" id="ARBA00022804"/>
    </source>
</evidence>
<dbReference type="Gene3D" id="2.170.40.20">
    <property type="entry name" value="Human immunodeficiency virus 1, Gp160, envelope glycoprotein"/>
    <property type="match status" value="2"/>
</dbReference>
<evidence type="ECO:0000256" key="24">
    <source>
        <dbReference type="ARBA" id="ARBA00023054"/>
    </source>
</evidence>
<comment type="subcellular location">
    <molecule>Transmembrane protein gp41</molecule>
    <subcellularLocation>
        <location evidence="32">Virion membrane</location>
        <topology evidence="32">Single-pass type I membrane protein</topology>
    </subcellularLocation>
    <subcellularLocation>
        <location evidence="32">Host cell membrane</location>
        <topology evidence="32">Single-pass type I membrane protein</topology>
    </subcellularLocation>
    <subcellularLocation>
        <location evidence="32">Host endosome membrane</location>
        <topology evidence="32">Single-pass type I membrane protein</topology>
    </subcellularLocation>
    <text evidence="32">It is probably concentrated at the site of budding and incorporated into the virions possibly by contacts between the cytoplasmic tail of Env and the N-terminus of Gag.</text>
</comment>
<evidence type="ECO:0000256" key="13">
    <source>
        <dbReference type="ARBA" id="ARBA00022685"/>
    </source>
</evidence>
<keyword evidence="7 32" id="KW-1168">Fusion of virus membrane with host membrane</keyword>